<dbReference type="EMBL" id="UOFP01000067">
    <property type="protein sequence ID" value="VAW84780.1"/>
    <property type="molecule type" value="Genomic_DNA"/>
</dbReference>
<protein>
    <submittedName>
        <fullName evidence="1">Uncharacterized protein</fullName>
    </submittedName>
</protein>
<organism evidence="1">
    <name type="scientific">hydrothermal vent metagenome</name>
    <dbReference type="NCBI Taxonomy" id="652676"/>
    <lineage>
        <taxon>unclassified sequences</taxon>
        <taxon>metagenomes</taxon>
        <taxon>ecological metagenomes</taxon>
    </lineage>
</organism>
<dbReference type="AlphaFoldDB" id="A0A3B0Z721"/>
<name>A0A3B0Z721_9ZZZZ</name>
<evidence type="ECO:0000313" key="1">
    <source>
        <dbReference type="EMBL" id="VAW84780.1"/>
    </source>
</evidence>
<reference evidence="1" key="1">
    <citation type="submission" date="2018-06" db="EMBL/GenBank/DDBJ databases">
        <authorList>
            <person name="Zhirakovskaya E."/>
        </authorList>
    </citation>
    <scope>NUCLEOTIDE SEQUENCE</scope>
</reference>
<gene>
    <name evidence="1" type="ORF">MNBD_GAMMA18-2445</name>
</gene>
<proteinExistence type="predicted"/>
<accession>A0A3B0Z721</accession>
<sequence>MPSIQYRQLWHLAERQFNPQEACKWMVAVLRIAADYDCQDSLADELLLQAEQQQLPDLKTVQAKYLAHTEPPPIPLRQHAIAGYDHLLTGQWANREVRCD</sequence>